<accession>A0A4Q2KA58</accession>
<feature type="signal peptide" evidence="1">
    <location>
        <begin position="1"/>
        <end position="22"/>
    </location>
</feature>
<gene>
    <name evidence="2" type="ORF">ESZ91_03325</name>
</gene>
<dbReference type="AlphaFoldDB" id="A0A4Q2KA58"/>
<dbReference type="Proteomes" id="UP000291269">
    <property type="component" value="Unassembled WGS sequence"/>
</dbReference>
<organism evidence="2 3">
    <name type="scientific">Candidatus Borkfalkia ceftriaxoniphila</name>
    <dbReference type="NCBI Taxonomy" id="2508949"/>
    <lineage>
        <taxon>Bacteria</taxon>
        <taxon>Bacillati</taxon>
        <taxon>Bacillota</taxon>
        <taxon>Clostridia</taxon>
        <taxon>Christensenellales</taxon>
        <taxon>Christensenellaceae</taxon>
        <taxon>Candidatus Borkfalkia</taxon>
    </lineage>
</organism>
<sequence length="598" mass="68300">MKSKATLACVLALMILAMTACSSNRRIVDERNLTVQEYSILNTVGRDALGRFSDPSDSVKSDKKRYVGLFYFLIHNQASDMKGIYDVTKILNRYGRDFFNSDTDISPSGMCHVWGEPVWGYYGAPDEWVMRRQIEMFVFSGIDFLVLDCSNGPLFEKVTDVLFSLIAEYRSQGWNAPQIVYQLNGGGKMENDIKQLKTVYNTYYAQDKYRDIWFAPEGKPMVICLEKTQVYLEESPEATQEERELARFFQIKNSYWPTDISFTDNSVPWMDFDVDPKVMGNWISVSVAQHVGSKMSDSISARGRGWTLENGNDHENFAAGANLEHQWNNAIAKDNEIQYVFVTGWNEWGAQKMYRPDMDPINGYVMIDQFNDEFSRDIEPTYSSGMKDNFYLQNLRKVREWKYERARRYEIPALSPSDVADESWKDAAKYADFTGEAIYRDAPRFDGAYTGERLTDRTARNDISAVDVARDGENLYFRIAATKNISPYQAGDTGWMNIHIRTESAESAAWGYNYVIRENGRVMSVQYGVYSEEGKAETAVVGNQMYVSVPLKLLRLSRDRCSIEFKVSDNVGDPLDVLSFYNSGDSAPIGGLSWSFGY</sequence>
<dbReference type="EMBL" id="SDOZ01000002">
    <property type="protein sequence ID" value="RXZ61435.1"/>
    <property type="molecule type" value="Genomic_DNA"/>
</dbReference>
<feature type="chain" id="PRO_5020271412" evidence="1">
    <location>
        <begin position="23"/>
        <end position="598"/>
    </location>
</feature>
<keyword evidence="3" id="KW-1185">Reference proteome</keyword>
<keyword evidence="1" id="KW-0732">Signal</keyword>
<protein>
    <submittedName>
        <fullName evidence="2">Uncharacterized protein</fullName>
    </submittedName>
</protein>
<evidence type="ECO:0000313" key="3">
    <source>
        <dbReference type="Proteomes" id="UP000291269"/>
    </source>
</evidence>
<dbReference type="RefSeq" id="WP_129224124.1">
    <property type="nucleotide sequence ID" value="NZ_SDOZ01000002.1"/>
</dbReference>
<reference evidence="2 3" key="1">
    <citation type="journal article" date="2019" name="Gut">
        <title>Antibiotics-induced monodominance of a novel gut bacterial order.</title>
        <authorList>
            <person name="Hildebrand F."/>
            <person name="Moitinho-Silva L."/>
            <person name="Blasche S."/>
            <person name="Jahn M.T."/>
            <person name="Gossmann T.I."/>
            <person name="Heuerta-Cepas J."/>
            <person name="Hercog R."/>
            <person name="Luetge M."/>
            <person name="Bahram M."/>
            <person name="Pryszlak A."/>
            <person name="Alves R.J."/>
            <person name="Waszak S.M."/>
            <person name="Zhu A."/>
            <person name="Ye L."/>
            <person name="Costea P.I."/>
            <person name="Aalvink S."/>
            <person name="Belzer C."/>
            <person name="Forslund S.K."/>
            <person name="Sunagawa S."/>
            <person name="Hentschel U."/>
            <person name="Merten C."/>
            <person name="Patil K.R."/>
            <person name="Benes V."/>
            <person name="Bork P."/>
        </authorList>
    </citation>
    <scope>NUCLEOTIDE SEQUENCE [LARGE SCALE GENOMIC DNA]</scope>
    <source>
        <strain evidence="2 3">HDS1380</strain>
    </source>
</reference>
<evidence type="ECO:0000313" key="2">
    <source>
        <dbReference type="EMBL" id="RXZ61435.1"/>
    </source>
</evidence>
<proteinExistence type="predicted"/>
<evidence type="ECO:0000256" key="1">
    <source>
        <dbReference type="SAM" id="SignalP"/>
    </source>
</evidence>
<comment type="caution">
    <text evidence="2">The sequence shown here is derived from an EMBL/GenBank/DDBJ whole genome shotgun (WGS) entry which is preliminary data.</text>
</comment>
<dbReference type="Gene3D" id="3.20.20.80">
    <property type="entry name" value="Glycosidases"/>
    <property type="match status" value="1"/>
</dbReference>
<dbReference type="OrthoDB" id="2502471at2"/>
<name>A0A4Q2KA58_9FIRM</name>
<dbReference type="PROSITE" id="PS51257">
    <property type="entry name" value="PROKAR_LIPOPROTEIN"/>
    <property type="match status" value="1"/>
</dbReference>